<dbReference type="SUPFAM" id="SSF53474">
    <property type="entry name" value="alpha/beta-Hydrolases"/>
    <property type="match status" value="1"/>
</dbReference>
<dbReference type="InterPro" id="IPR033140">
    <property type="entry name" value="Lipase_GDXG_put_SER_AS"/>
</dbReference>
<dbReference type="Proteomes" id="UP001140510">
    <property type="component" value="Unassembled WGS sequence"/>
</dbReference>
<evidence type="ECO:0000256" key="3">
    <source>
        <dbReference type="PROSITE-ProRule" id="PRU10038"/>
    </source>
</evidence>
<evidence type="ECO:0000313" key="5">
    <source>
        <dbReference type="EMBL" id="KAJ4401363.1"/>
    </source>
</evidence>
<dbReference type="PANTHER" id="PTHR48081:SF25">
    <property type="entry name" value="PUTATIVE (AFU_ORTHOLOGUE AFUA_3G11560)-RELATED"/>
    <property type="match status" value="1"/>
</dbReference>
<keyword evidence="2" id="KW-0378">Hydrolase</keyword>
<dbReference type="GO" id="GO:0016787">
    <property type="term" value="F:hydrolase activity"/>
    <property type="evidence" value="ECO:0007669"/>
    <property type="project" value="UniProtKB-KW"/>
</dbReference>
<keyword evidence="6" id="KW-1185">Reference proteome</keyword>
<dbReference type="InterPro" id="IPR013094">
    <property type="entry name" value="AB_hydrolase_3"/>
</dbReference>
<evidence type="ECO:0000259" key="4">
    <source>
        <dbReference type="Pfam" id="PF07859"/>
    </source>
</evidence>
<dbReference type="Pfam" id="PF07859">
    <property type="entry name" value="Abhydrolase_3"/>
    <property type="match status" value="1"/>
</dbReference>
<gene>
    <name evidence="5" type="ORF">N0V91_008027</name>
</gene>
<dbReference type="InterPro" id="IPR050300">
    <property type="entry name" value="GDXG_lipolytic_enzyme"/>
</dbReference>
<dbReference type="EMBL" id="JAPEVA010000075">
    <property type="protein sequence ID" value="KAJ4401363.1"/>
    <property type="molecule type" value="Genomic_DNA"/>
</dbReference>
<evidence type="ECO:0000313" key="6">
    <source>
        <dbReference type="Proteomes" id="UP001140510"/>
    </source>
</evidence>
<accession>A0A9W8Z7N0</accession>
<dbReference type="InterPro" id="IPR029058">
    <property type="entry name" value="AB_hydrolase_fold"/>
</dbReference>
<organism evidence="5 6">
    <name type="scientific">Didymella pomorum</name>
    <dbReference type="NCBI Taxonomy" id="749634"/>
    <lineage>
        <taxon>Eukaryota</taxon>
        <taxon>Fungi</taxon>
        <taxon>Dikarya</taxon>
        <taxon>Ascomycota</taxon>
        <taxon>Pezizomycotina</taxon>
        <taxon>Dothideomycetes</taxon>
        <taxon>Pleosporomycetidae</taxon>
        <taxon>Pleosporales</taxon>
        <taxon>Pleosporineae</taxon>
        <taxon>Didymellaceae</taxon>
        <taxon>Didymella</taxon>
    </lineage>
</organism>
<comment type="caution">
    <text evidence="5">The sequence shown here is derived from an EMBL/GenBank/DDBJ whole genome shotgun (WGS) entry which is preliminary data.</text>
</comment>
<dbReference type="AlphaFoldDB" id="A0A9W8Z7N0"/>
<name>A0A9W8Z7N0_9PLEO</name>
<evidence type="ECO:0000256" key="2">
    <source>
        <dbReference type="ARBA" id="ARBA00022801"/>
    </source>
</evidence>
<proteinExistence type="inferred from homology"/>
<protein>
    <recommendedName>
        <fullName evidence="4">Alpha/beta hydrolase fold-3 domain-containing protein</fullName>
    </recommendedName>
</protein>
<dbReference type="PANTHER" id="PTHR48081">
    <property type="entry name" value="AB HYDROLASE SUPERFAMILY PROTEIN C4A8.06C"/>
    <property type="match status" value="1"/>
</dbReference>
<comment type="similarity">
    <text evidence="1">Belongs to the 'GDXG' lipolytic enzyme family.</text>
</comment>
<sequence length="321" mass="35383">MTSWSAAAVRFYVTNIRRSKATYANAQATEASIEDLYLHPQSFAPPKTLKADIDIKRVDINSWPLYCVSSKATLLRSSQQDERRAIVYIHGGAFYREIESSHWHLITQLAHETGLDVLVPIYPLVPQPTATANQVIQGFIEICHGCKHEVVCVAGDSAGGAITLATVQQMQKDAPKVAQKLRSVVLISPVLDCTISHPENLRLAANDPWLAVDGIRMAGKRWAGDLPIKDSRVSPLHGNVKDLPPILLFAGTADLLCADARRLSARFQGKSVDDVIEGSAEVMGLTYVEHPDMIHVYPILPHWEGGEARKQIVTFITKHLD</sequence>
<feature type="domain" description="Alpha/beta hydrolase fold-3" evidence="4">
    <location>
        <begin position="86"/>
        <end position="273"/>
    </location>
</feature>
<reference evidence="5" key="1">
    <citation type="submission" date="2022-10" db="EMBL/GenBank/DDBJ databases">
        <title>Tapping the CABI collections for fungal endophytes: first genome assemblies for Collariella, Neodidymelliopsis, Ascochyta clinopodiicola, Didymella pomorum, Didymosphaeria variabile, Neocosmospora piperis and Neocucurbitaria cava.</title>
        <authorList>
            <person name="Hill R."/>
        </authorList>
    </citation>
    <scope>NUCLEOTIDE SEQUENCE</scope>
    <source>
        <strain evidence="5">IMI 355091</strain>
    </source>
</reference>
<dbReference type="Gene3D" id="3.40.50.1820">
    <property type="entry name" value="alpha/beta hydrolase"/>
    <property type="match status" value="1"/>
</dbReference>
<dbReference type="OrthoDB" id="2152029at2759"/>
<evidence type="ECO:0000256" key="1">
    <source>
        <dbReference type="ARBA" id="ARBA00010515"/>
    </source>
</evidence>
<feature type="active site" evidence="3">
    <location>
        <position position="157"/>
    </location>
</feature>
<dbReference type="PROSITE" id="PS01174">
    <property type="entry name" value="LIPASE_GDXG_SER"/>
    <property type="match status" value="1"/>
</dbReference>